<reference evidence="1" key="1">
    <citation type="journal article" date="2023" name="Mol. Phylogenet. Evol.">
        <title>Genome-scale phylogeny and comparative genomics of the fungal order Sordariales.</title>
        <authorList>
            <person name="Hensen N."/>
            <person name="Bonometti L."/>
            <person name="Westerberg I."/>
            <person name="Brannstrom I.O."/>
            <person name="Guillou S."/>
            <person name="Cros-Aarteil S."/>
            <person name="Calhoun S."/>
            <person name="Haridas S."/>
            <person name="Kuo A."/>
            <person name="Mondo S."/>
            <person name="Pangilinan J."/>
            <person name="Riley R."/>
            <person name="LaButti K."/>
            <person name="Andreopoulos B."/>
            <person name="Lipzen A."/>
            <person name="Chen C."/>
            <person name="Yan M."/>
            <person name="Daum C."/>
            <person name="Ng V."/>
            <person name="Clum A."/>
            <person name="Steindorff A."/>
            <person name="Ohm R.A."/>
            <person name="Martin F."/>
            <person name="Silar P."/>
            <person name="Natvig D.O."/>
            <person name="Lalanne C."/>
            <person name="Gautier V."/>
            <person name="Ament-Velasquez S.L."/>
            <person name="Kruys A."/>
            <person name="Hutchinson M.I."/>
            <person name="Powell A.J."/>
            <person name="Barry K."/>
            <person name="Miller A.N."/>
            <person name="Grigoriev I.V."/>
            <person name="Debuchy R."/>
            <person name="Gladieux P."/>
            <person name="Hiltunen Thoren M."/>
            <person name="Johannesson H."/>
        </authorList>
    </citation>
    <scope>NUCLEOTIDE SEQUENCE</scope>
    <source>
        <strain evidence="1">CBS 232.78</strain>
    </source>
</reference>
<gene>
    <name evidence="1" type="ORF">B0H63DRAFT_401414</name>
</gene>
<proteinExistence type="predicted"/>
<reference evidence="1" key="2">
    <citation type="submission" date="2023-06" db="EMBL/GenBank/DDBJ databases">
        <authorList>
            <consortium name="Lawrence Berkeley National Laboratory"/>
            <person name="Haridas S."/>
            <person name="Hensen N."/>
            <person name="Bonometti L."/>
            <person name="Westerberg I."/>
            <person name="Brannstrom I.O."/>
            <person name="Guillou S."/>
            <person name="Cros-Aarteil S."/>
            <person name="Calhoun S."/>
            <person name="Kuo A."/>
            <person name="Mondo S."/>
            <person name="Pangilinan J."/>
            <person name="Riley R."/>
            <person name="LaButti K."/>
            <person name="Andreopoulos B."/>
            <person name="Lipzen A."/>
            <person name="Chen C."/>
            <person name="Yanf M."/>
            <person name="Daum C."/>
            <person name="Ng V."/>
            <person name="Clum A."/>
            <person name="Steindorff A."/>
            <person name="Ohm R."/>
            <person name="Martin F."/>
            <person name="Silar P."/>
            <person name="Natvig D."/>
            <person name="Lalanne C."/>
            <person name="Gautier V."/>
            <person name="Ament-velasquez S.L."/>
            <person name="Kruys A."/>
            <person name="Hutchinson M.I."/>
            <person name="Powell A.J."/>
            <person name="Barry K."/>
            <person name="Miller A.N."/>
            <person name="Grigoriev I.V."/>
            <person name="Debuchy R."/>
            <person name="Gladieux P."/>
            <person name="Thoren M.H."/>
            <person name="Johannesson H."/>
        </authorList>
    </citation>
    <scope>NUCLEOTIDE SEQUENCE</scope>
    <source>
        <strain evidence="1">CBS 232.78</strain>
    </source>
</reference>
<protein>
    <submittedName>
        <fullName evidence="1">Uncharacterized protein</fullName>
    </submittedName>
</protein>
<dbReference type="EMBL" id="JAULSW010000008">
    <property type="protein sequence ID" value="KAK3372088.1"/>
    <property type="molecule type" value="Genomic_DNA"/>
</dbReference>
<name>A0AAE0N6M4_9PEZI</name>
<evidence type="ECO:0000313" key="1">
    <source>
        <dbReference type="EMBL" id="KAK3372088.1"/>
    </source>
</evidence>
<organism evidence="1 2">
    <name type="scientific">Podospora didyma</name>
    <dbReference type="NCBI Taxonomy" id="330526"/>
    <lineage>
        <taxon>Eukaryota</taxon>
        <taxon>Fungi</taxon>
        <taxon>Dikarya</taxon>
        <taxon>Ascomycota</taxon>
        <taxon>Pezizomycotina</taxon>
        <taxon>Sordariomycetes</taxon>
        <taxon>Sordariomycetidae</taxon>
        <taxon>Sordariales</taxon>
        <taxon>Podosporaceae</taxon>
        <taxon>Podospora</taxon>
    </lineage>
</organism>
<dbReference type="PANTHER" id="PTHR36142:SF2">
    <property type="entry name" value="METALLO-HYDROLASE_OXIDOREDUCTASE SUPERFAMILY PROTEIN"/>
    <property type="match status" value="1"/>
</dbReference>
<dbReference type="Gene3D" id="3.60.15.10">
    <property type="entry name" value="Ribonuclease Z/Hydroxyacylglutathione hydrolase-like"/>
    <property type="match status" value="1"/>
</dbReference>
<sequence>MAPSSSLTSSAGSEPKSRGELLRAHLSTTTTTTPRRPILTSLNGDNSWLISFPRPISDRGGAGGTNPKAYFHIVTDPWLQGPAVTLHSWIFHIGLSSEPTISDGASVEAVIREIEAAAAAASGSAASAAPTTTLPTDTASPIDAIFLNFHYNDHIHEPTLRTLNPSIPVFATPQAATKIRPLNYFQSITETQDVDPVSASATPTIDWQALHPGGTLPKWLNVFRNPGHHELYFSTVIVWSPSPDVVHEALLWSPHGMRLDQPSIQAYNAGKLAPPVRTLAMLHPMKVTNVLLLGSTNGVQAGIALARGAHPKYWVRTHDMLNEYAGIAMRLLRVSDVACTFEQGLADLKDRDEWKKEDHPDVVTVGSGGCFVLE</sequence>
<comment type="caution">
    <text evidence="1">The sequence shown here is derived from an EMBL/GenBank/DDBJ whole genome shotgun (WGS) entry which is preliminary data.</text>
</comment>
<dbReference type="AlphaFoldDB" id="A0AAE0N6M4"/>
<dbReference type="InterPro" id="IPR036866">
    <property type="entry name" value="RibonucZ/Hydroxyglut_hydro"/>
</dbReference>
<keyword evidence="2" id="KW-1185">Reference proteome</keyword>
<dbReference type="Proteomes" id="UP001285441">
    <property type="component" value="Unassembled WGS sequence"/>
</dbReference>
<dbReference type="PANTHER" id="PTHR36142">
    <property type="entry name" value="METALLO-HYDROLASE/OXIDOREDUCTASE SUPERFAMILY PROTEIN"/>
    <property type="match status" value="1"/>
</dbReference>
<accession>A0AAE0N6M4</accession>
<evidence type="ECO:0000313" key="2">
    <source>
        <dbReference type="Proteomes" id="UP001285441"/>
    </source>
</evidence>